<keyword evidence="1" id="KW-0479">Metal-binding</keyword>
<keyword evidence="3" id="KW-0862">Zinc</keyword>
<dbReference type="GO" id="GO:0008270">
    <property type="term" value="F:zinc ion binding"/>
    <property type="evidence" value="ECO:0007669"/>
    <property type="project" value="UniProtKB-KW"/>
</dbReference>
<dbReference type="Pfam" id="PF01753">
    <property type="entry name" value="zf-MYND"/>
    <property type="match status" value="1"/>
</dbReference>
<comment type="caution">
    <text evidence="6">The sequence shown here is derived from an EMBL/GenBank/DDBJ whole genome shotgun (WGS) entry which is preliminary data.</text>
</comment>
<dbReference type="Pfam" id="PF20179">
    <property type="entry name" value="MSS51_C"/>
    <property type="match status" value="1"/>
</dbReference>
<evidence type="ECO:0000313" key="6">
    <source>
        <dbReference type="EMBL" id="KAK6931141.1"/>
    </source>
</evidence>
<evidence type="ECO:0000256" key="1">
    <source>
        <dbReference type="ARBA" id="ARBA00022723"/>
    </source>
</evidence>
<dbReference type="PANTHER" id="PTHR47570:SF1">
    <property type="entry name" value="ZINC ION BINDING PROTEIN"/>
    <property type="match status" value="1"/>
</dbReference>
<dbReference type="InterPro" id="IPR046824">
    <property type="entry name" value="Mss51-like_C"/>
</dbReference>
<evidence type="ECO:0000313" key="7">
    <source>
        <dbReference type="Proteomes" id="UP001370490"/>
    </source>
</evidence>
<sequence>MECAGKGRGSRCVGPPIRRCAHCAAVAYCSLSHQISHWKDHKKECERLEEQMRRADALHDFPFTYSQDTTLKVCEKQETRCSFLVKQGLHQEGMWKYECHCGASITPFDSSRFDDSWNLPKDLCPCTGPKSPLSSRFNSWRDYYEWRCIPLHSPVALLLHWPLTIFYATQLAVRRGLIPEIGDQLHIHYLGPEKELFQLAVFGELCALFPGVKVHMELIGPAIPLHRDGEEIDLCGYAHCVETSCECKSSSEKVGLGSPNYRASAVTLLLRKGLYHDCYSDIVKNSSPDIIVAPNAGIAAYSSWIQSIELIENINVPAIFTDYCEEAVHLAASCISSITGHSLTTPIQLNPFRQPMAVEDSVLFLPCYSNCFLFGISGQSKVNKDLETTI</sequence>
<dbReference type="InterPro" id="IPR002893">
    <property type="entry name" value="Znf_MYND"/>
</dbReference>
<evidence type="ECO:0000256" key="3">
    <source>
        <dbReference type="ARBA" id="ARBA00022833"/>
    </source>
</evidence>
<dbReference type="SUPFAM" id="SSF144232">
    <property type="entry name" value="HIT/MYND zinc finger-like"/>
    <property type="match status" value="1"/>
</dbReference>
<keyword evidence="7" id="KW-1185">Reference proteome</keyword>
<accession>A0AAN8ZAM3</accession>
<name>A0AAN8ZAM3_9MAGN</name>
<gene>
    <name evidence="6" type="ORF">RJ641_002934</name>
</gene>
<proteinExistence type="predicted"/>
<evidence type="ECO:0000256" key="4">
    <source>
        <dbReference type="PROSITE-ProRule" id="PRU00134"/>
    </source>
</evidence>
<dbReference type="EMBL" id="JBAMMX010000011">
    <property type="protein sequence ID" value="KAK6931141.1"/>
    <property type="molecule type" value="Genomic_DNA"/>
</dbReference>
<dbReference type="PROSITE" id="PS50865">
    <property type="entry name" value="ZF_MYND_2"/>
    <property type="match status" value="1"/>
</dbReference>
<dbReference type="PANTHER" id="PTHR47570">
    <property type="entry name" value="ZINC ION BINDING PROTEIN"/>
    <property type="match status" value="1"/>
</dbReference>
<dbReference type="Gene3D" id="6.10.140.2220">
    <property type="match status" value="1"/>
</dbReference>
<evidence type="ECO:0000259" key="5">
    <source>
        <dbReference type="PROSITE" id="PS50865"/>
    </source>
</evidence>
<organism evidence="6 7">
    <name type="scientific">Dillenia turbinata</name>
    <dbReference type="NCBI Taxonomy" id="194707"/>
    <lineage>
        <taxon>Eukaryota</taxon>
        <taxon>Viridiplantae</taxon>
        <taxon>Streptophyta</taxon>
        <taxon>Embryophyta</taxon>
        <taxon>Tracheophyta</taxon>
        <taxon>Spermatophyta</taxon>
        <taxon>Magnoliopsida</taxon>
        <taxon>eudicotyledons</taxon>
        <taxon>Gunneridae</taxon>
        <taxon>Pentapetalae</taxon>
        <taxon>Dilleniales</taxon>
        <taxon>Dilleniaceae</taxon>
        <taxon>Dillenia</taxon>
    </lineage>
</organism>
<reference evidence="6 7" key="1">
    <citation type="submission" date="2023-12" db="EMBL/GenBank/DDBJ databases">
        <title>A high-quality genome assembly for Dillenia turbinata (Dilleniales).</title>
        <authorList>
            <person name="Chanderbali A."/>
        </authorList>
    </citation>
    <scope>NUCLEOTIDE SEQUENCE [LARGE SCALE GENOMIC DNA]</scope>
    <source>
        <strain evidence="6">LSX21</strain>
        <tissue evidence="6">Leaf</tissue>
    </source>
</reference>
<evidence type="ECO:0000256" key="2">
    <source>
        <dbReference type="ARBA" id="ARBA00022771"/>
    </source>
</evidence>
<dbReference type="Proteomes" id="UP001370490">
    <property type="component" value="Unassembled WGS sequence"/>
</dbReference>
<dbReference type="AlphaFoldDB" id="A0AAN8ZAM3"/>
<keyword evidence="2 4" id="KW-0863">Zinc-finger</keyword>
<protein>
    <submittedName>
        <fullName evidence="6">Mitochondrial splicing suppressor 51-like, C-terminal domain</fullName>
    </submittedName>
</protein>
<feature type="domain" description="MYND-type" evidence="5">
    <location>
        <begin position="3"/>
        <end position="45"/>
    </location>
</feature>